<organism evidence="2 3">
    <name type="scientific">Polyporus arcularius HHB13444</name>
    <dbReference type="NCBI Taxonomy" id="1314778"/>
    <lineage>
        <taxon>Eukaryota</taxon>
        <taxon>Fungi</taxon>
        <taxon>Dikarya</taxon>
        <taxon>Basidiomycota</taxon>
        <taxon>Agaricomycotina</taxon>
        <taxon>Agaricomycetes</taxon>
        <taxon>Polyporales</taxon>
        <taxon>Polyporaceae</taxon>
        <taxon>Polyporus</taxon>
    </lineage>
</organism>
<feature type="compositionally biased region" description="Pro residues" evidence="1">
    <location>
        <begin position="40"/>
        <end position="49"/>
    </location>
</feature>
<feature type="compositionally biased region" description="Basic and acidic residues" evidence="1">
    <location>
        <begin position="207"/>
        <end position="222"/>
    </location>
</feature>
<accession>A0A5C3PMC8</accession>
<feature type="compositionally biased region" description="Low complexity" evidence="1">
    <location>
        <begin position="147"/>
        <end position="158"/>
    </location>
</feature>
<proteinExistence type="predicted"/>
<feature type="compositionally biased region" description="Low complexity" evidence="1">
    <location>
        <begin position="8"/>
        <end position="17"/>
    </location>
</feature>
<protein>
    <submittedName>
        <fullName evidence="2">Uncharacterized protein</fullName>
    </submittedName>
</protein>
<evidence type="ECO:0000256" key="1">
    <source>
        <dbReference type="SAM" id="MobiDB-lite"/>
    </source>
</evidence>
<gene>
    <name evidence="2" type="ORF">K466DRAFT_663256</name>
</gene>
<feature type="region of interest" description="Disordered" evidence="1">
    <location>
        <begin position="1"/>
        <end position="158"/>
    </location>
</feature>
<feature type="region of interest" description="Disordered" evidence="1">
    <location>
        <begin position="183"/>
        <end position="252"/>
    </location>
</feature>
<keyword evidence="3" id="KW-1185">Reference proteome</keyword>
<feature type="compositionally biased region" description="Polar residues" evidence="1">
    <location>
        <begin position="582"/>
        <end position="592"/>
    </location>
</feature>
<sequence>MESPEPLPLSRSPSRSDLPTRRRRTSLSGKLLNFIAPKPKSSPKPPPRPRLLISHPQPLQPSVPARPKRDFRQVEAGTDENASHHVHPHPRARPRLLSNRSDASIRAVRDLDPNLNLHVPPPRDTRPLKSALKKSASENDANPSPIFPTTGTTTRPGRFVSALTTSKPKDPALVKRIRTKTWVPFSSRNHPPPETSEGRRASSSMTKTKEKTVSFGMEEPRPLSRVPLRRTPSMIDLSGADSDDGGDGSSSDHWEVIGMDLDGDDYRHRTTTCRSDSPIPTHKQPVFTPLIPSQKSLTESLPSNTESKPMNKGTHRDVALRPFLAPVTLPTPSSAFELPPSRTIAGEIMDEVMKDYAQEKNRTTKPIPVTKRGPAGVLQRINIDIVPNERHSTVWDANEKDIYAWGGTLLVRDSKAPSYFYPRHCIQDFKIDFAVLSSPSSSAVPASSDPDAPQTYEWRTSFSGHYLPRSEILGRLSPDNGISVEPEYRFVPSADSPDGPCAWLVHFWVPVPLRLLSREVCRTFVCRARVTVGDWDTPRTDVPAGCVSVTIESLRSANLLGQPEREHGSDSKARRSKKRPVGSSTSLVQKKT</sequence>
<evidence type="ECO:0000313" key="3">
    <source>
        <dbReference type="Proteomes" id="UP000308197"/>
    </source>
</evidence>
<name>A0A5C3PMC8_9APHY</name>
<reference evidence="2 3" key="1">
    <citation type="journal article" date="2019" name="Nat. Ecol. Evol.">
        <title>Megaphylogeny resolves global patterns of mushroom evolution.</title>
        <authorList>
            <person name="Varga T."/>
            <person name="Krizsan K."/>
            <person name="Foldi C."/>
            <person name="Dima B."/>
            <person name="Sanchez-Garcia M."/>
            <person name="Sanchez-Ramirez S."/>
            <person name="Szollosi G.J."/>
            <person name="Szarkandi J.G."/>
            <person name="Papp V."/>
            <person name="Albert L."/>
            <person name="Andreopoulos W."/>
            <person name="Angelini C."/>
            <person name="Antonin V."/>
            <person name="Barry K.W."/>
            <person name="Bougher N.L."/>
            <person name="Buchanan P."/>
            <person name="Buyck B."/>
            <person name="Bense V."/>
            <person name="Catcheside P."/>
            <person name="Chovatia M."/>
            <person name="Cooper J."/>
            <person name="Damon W."/>
            <person name="Desjardin D."/>
            <person name="Finy P."/>
            <person name="Geml J."/>
            <person name="Haridas S."/>
            <person name="Hughes K."/>
            <person name="Justo A."/>
            <person name="Karasinski D."/>
            <person name="Kautmanova I."/>
            <person name="Kiss B."/>
            <person name="Kocsube S."/>
            <person name="Kotiranta H."/>
            <person name="LaButti K.M."/>
            <person name="Lechner B.E."/>
            <person name="Liimatainen K."/>
            <person name="Lipzen A."/>
            <person name="Lukacs Z."/>
            <person name="Mihaltcheva S."/>
            <person name="Morgado L.N."/>
            <person name="Niskanen T."/>
            <person name="Noordeloos M.E."/>
            <person name="Ohm R.A."/>
            <person name="Ortiz-Santana B."/>
            <person name="Ovrebo C."/>
            <person name="Racz N."/>
            <person name="Riley R."/>
            <person name="Savchenko A."/>
            <person name="Shiryaev A."/>
            <person name="Soop K."/>
            <person name="Spirin V."/>
            <person name="Szebenyi C."/>
            <person name="Tomsovsky M."/>
            <person name="Tulloss R.E."/>
            <person name="Uehling J."/>
            <person name="Grigoriev I.V."/>
            <person name="Vagvolgyi C."/>
            <person name="Papp T."/>
            <person name="Martin F.M."/>
            <person name="Miettinen O."/>
            <person name="Hibbett D.S."/>
            <person name="Nagy L.G."/>
        </authorList>
    </citation>
    <scope>NUCLEOTIDE SEQUENCE [LARGE SCALE GENOMIC DNA]</scope>
    <source>
        <strain evidence="2 3">HHB13444</strain>
    </source>
</reference>
<dbReference type="AlphaFoldDB" id="A0A5C3PMC8"/>
<feature type="compositionally biased region" description="Basic and acidic residues" evidence="1">
    <location>
        <begin position="563"/>
        <end position="573"/>
    </location>
</feature>
<evidence type="ECO:0000313" key="2">
    <source>
        <dbReference type="EMBL" id="TFK87143.1"/>
    </source>
</evidence>
<dbReference type="EMBL" id="ML211167">
    <property type="protein sequence ID" value="TFK87143.1"/>
    <property type="molecule type" value="Genomic_DNA"/>
</dbReference>
<feature type="region of interest" description="Disordered" evidence="1">
    <location>
        <begin position="559"/>
        <end position="592"/>
    </location>
</feature>
<feature type="compositionally biased region" description="Basic residues" evidence="1">
    <location>
        <begin position="84"/>
        <end position="94"/>
    </location>
</feature>
<dbReference type="Proteomes" id="UP000308197">
    <property type="component" value="Unassembled WGS sequence"/>
</dbReference>
<dbReference type="InParanoid" id="A0A5C3PMC8"/>